<dbReference type="eggNOG" id="COG0746">
    <property type="taxonomic scope" value="Bacteria"/>
</dbReference>
<sequence>MSDLPSALILAGSRQGAQDPVALAEGVAHKALVEVAGVPLLARVYAALRAAGVERIAVAADAPDVVALAQALGAELVPPESGPSGSVERGFALLGAPMLVTTADHALLQPEWVEQFVADSPTQADVTVLLARRDVVESAVPDTRRTWLRFADGQWSGCNLFLLATPAAGGAIATWREVEANRKRPWRIAARLGPRVLWDYARGKLTLGAAIARLGRRIGIDAAAVPARNGLAAVDVDKVDDLVLVRELVTRAKPMG</sequence>
<proteinExistence type="predicted"/>
<keyword evidence="4" id="KW-1185">Reference proteome</keyword>
<evidence type="ECO:0000256" key="1">
    <source>
        <dbReference type="ARBA" id="ARBA00022842"/>
    </source>
</evidence>
<dbReference type="EMBL" id="BASZ01000004">
    <property type="protein sequence ID" value="GAD48781.1"/>
    <property type="molecule type" value="Genomic_DNA"/>
</dbReference>
<dbReference type="Proteomes" id="UP000016568">
    <property type="component" value="Unassembled WGS sequence"/>
</dbReference>
<evidence type="ECO:0000313" key="3">
    <source>
        <dbReference type="EMBL" id="GAD48781.1"/>
    </source>
</evidence>
<organism evidence="3 4">
    <name type="scientific">Caenibius tardaugens NBRC 16725</name>
    <dbReference type="NCBI Taxonomy" id="1219035"/>
    <lineage>
        <taxon>Bacteria</taxon>
        <taxon>Pseudomonadati</taxon>
        <taxon>Pseudomonadota</taxon>
        <taxon>Alphaproteobacteria</taxon>
        <taxon>Sphingomonadales</taxon>
        <taxon>Erythrobacteraceae</taxon>
        <taxon>Caenibius</taxon>
    </lineage>
</organism>
<name>U2Y6I8_9SPHN</name>
<evidence type="ECO:0000259" key="2">
    <source>
        <dbReference type="Pfam" id="PF12804"/>
    </source>
</evidence>
<dbReference type="OrthoDB" id="159246at2"/>
<evidence type="ECO:0000313" key="4">
    <source>
        <dbReference type="Proteomes" id="UP000016568"/>
    </source>
</evidence>
<dbReference type="RefSeq" id="WP_021689688.1">
    <property type="nucleotide sequence ID" value="NZ_BASZ01000004.1"/>
</dbReference>
<dbReference type="InterPro" id="IPR029044">
    <property type="entry name" value="Nucleotide-diphossugar_trans"/>
</dbReference>
<dbReference type="KEGG" id="ntd:EGO55_09320"/>
<reference evidence="3 4" key="1">
    <citation type="submission" date="2013-09" db="EMBL/GenBank/DDBJ databases">
        <title>Whole genome shotgun sequence of Novosphingobium tardaugens NBRC 16725.</title>
        <authorList>
            <person name="Isaki S."/>
            <person name="Hosoyama A."/>
            <person name="Tsuchikane K."/>
            <person name="Katsumata H."/>
            <person name="Ando Y."/>
            <person name="Yamazaki S."/>
            <person name="Fujita N."/>
        </authorList>
    </citation>
    <scope>NUCLEOTIDE SEQUENCE [LARGE SCALE GENOMIC DNA]</scope>
    <source>
        <strain evidence="3 4">NBRC 16725</strain>
    </source>
</reference>
<dbReference type="Pfam" id="PF12804">
    <property type="entry name" value="NTP_transf_3"/>
    <property type="match status" value="1"/>
</dbReference>
<dbReference type="GO" id="GO:0016779">
    <property type="term" value="F:nucleotidyltransferase activity"/>
    <property type="evidence" value="ECO:0007669"/>
    <property type="project" value="UniProtKB-ARBA"/>
</dbReference>
<dbReference type="Gene3D" id="3.90.550.10">
    <property type="entry name" value="Spore Coat Polysaccharide Biosynthesis Protein SpsA, Chain A"/>
    <property type="match status" value="1"/>
</dbReference>
<comment type="caution">
    <text evidence="3">The sequence shown here is derived from an EMBL/GenBank/DDBJ whole genome shotgun (WGS) entry which is preliminary data.</text>
</comment>
<feature type="domain" description="MobA-like NTP transferase" evidence="2">
    <location>
        <begin position="27"/>
        <end position="132"/>
    </location>
</feature>
<dbReference type="SUPFAM" id="SSF53448">
    <property type="entry name" value="Nucleotide-diphospho-sugar transferases"/>
    <property type="match status" value="1"/>
</dbReference>
<dbReference type="AlphaFoldDB" id="U2Y6I8"/>
<accession>U2Y6I8</accession>
<keyword evidence="1" id="KW-0460">Magnesium</keyword>
<gene>
    <name evidence="3" type="ORF">NT2_04_01930</name>
</gene>
<protein>
    <recommendedName>
        <fullName evidence="2">MobA-like NTP transferase domain-containing protein</fullName>
    </recommendedName>
</protein>
<dbReference type="InterPro" id="IPR025877">
    <property type="entry name" value="MobA-like_NTP_Trfase"/>
</dbReference>